<dbReference type="EMBL" id="WTYL01000002">
    <property type="protein sequence ID" value="MXP44614.1"/>
    <property type="molecule type" value="Genomic_DNA"/>
</dbReference>
<name>A0A845B392_9SPHN</name>
<sequence length="209" mass="23220">MHPIFKDFPGLLKFIVRQRFKGFSPPGNEPYMPPAEVKFFKENIGLALNYVEFGSGGSTVYASRLGVKTISVENDRFYAQAVAAQLHGNTVTQIVASMGITREWGMPLFPSATKAKRYVTAPWGSAPFPQFILIDGRYRVACALESARQAHNAHAKSVLMFDDYSMRPQYHMIEEYLGSPIFVGRAAVFHIGTQVVPLAMVEKSLNDPA</sequence>
<dbReference type="InterPro" id="IPR029063">
    <property type="entry name" value="SAM-dependent_MTases_sf"/>
</dbReference>
<accession>A0A845B392</accession>
<reference evidence="1 2" key="1">
    <citation type="submission" date="2019-12" db="EMBL/GenBank/DDBJ databases">
        <title>Genomic-based taxomic classification of the family Erythrobacteraceae.</title>
        <authorList>
            <person name="Xu L."/>
        </authorList>
    </citation>
    <scope>NUCLEOTIDE SEQUENCE [LARGE SCALE GENOMIC DNA]</scope>
    <source>
        <strain evidence="1 2">KCTC 42453</strain>
    </source>
</reference>
<evidence type="ECO:0000313" key="1">
    <source>
        <dbReference type="EMBL" id="MXP44614.1"/>
    </source>
</evidence>
<dbReference type="RefSeq" id="WP_160756187.1">
    <property type="nucleotide sequence ID" value="NZ_WTYL01000002.1"/>
</dbReference>
<protein>
    <submittedName>
        <fullName evidence="1">Uncharacterized protein</fullName>
    </submittedName>
</protein>
<organism evidence="1 2">
    <name type="scientific">Allopontixanthobacter sediminis</name>
    <dbReference type="NCBI Taxonomy" id="1689985"/>
    <lineage>
        <taxon>Bacteria</taxon>
        <taxon>Pseudomonadati</taxon>
        <taxon>Pseudomonadota</taxon>
        <taxon>Alphaproteobacteria</taxon>
        <taxon>Sphingomonadales</taxon>
        <taxon>Erythrobacteraceae</taxon>
        <taxon>Allopontixanthobacter</taxon>
    </lineage>
</organism>
<dbReference type="Gene3D" id="3.40.50.150">
    <property type="entry name" value="Vaccinia Virus protein VP39"/>
    <property type="match status" value="1"/>
</dbReference>
<keyword evidence="2" id="KW-1185">Reference proteome</keyword>
<proteinExistence type="predicted"/>
<dbReference type="OrthoDB" id="7445868at2"/>
<evidence type="ECO:0000313" key="2">
    <source>
        <dbReference type="Proteomes" id="UP000431922"/>
    </source>
</evidence>
<gene>
    <name evidence="1" type="ORF">GRI65_09110</name>
</gene>
<dbReference type="AlphaFoldDB" id="A0A845B392"/>
<dbReference type="Proteomes" id="UP000431922">
    <property type="component" value="Unassembled WGS sequence"/>
</dbReference>
<comment type="caution">
    <text evidence="1">The sequence shown here is derived from an EMBL/GenBank/DDBJ whole genome shotgun (WGS) entry which is preliminary data.</text>
</comment>